<accession>A0A0C9V218</accession>
<dbReference type="AlphaFoldDB" id="A0A0C9V218"/>
<dbReference type="SUPFAM" id="SSF52047">
    <property type="entry name" value="RNI-like"/>
    <property type="match status" value="1"/>
</dbReference>
<reference evidence="1 2" key="1">
    <citation type="submission" date="2014-06" db="EMBL/GenBank/DDBJ databases">
        <title>Evolutionary Origins and Diversification of the Mycorrhizal Mutualists.</title>
        <authorList>
            <consortium name="DOE Joint Genome Institute"/>
            <consortium name="Mycorrhizal Genomics Consortium"/>
            <person name="Kohler A."/>
            <person name="Kuo A."/>
            <person name="Nagy L.G."/>
            <person name="Floudas D."/>
            <person name="Copeland A."/>
            <person name="Barry K.W."/>
            <person name="Cichocki N."/>
            <person name="Veneault-Fourrey C."/>
            <person name="LaButti K."/>
            <person name="Lindquist E.A."/>
            <person name="Lipzen A."/>
            <person name="Lundell T."/>
            <person name="Morin E."/>
            <person name="Murat C."/>
            <person name="Riley R."/>
            <person name="Ohm R."/>
            <person name="Sun H."/>
            <person name="Tunlid A."/>
            <person name="Henrissat B."/>
            <person name="Grigoriev I.V."/>
            <person name="Hibbett D.S."/>
            <person name="Martin F."/>
        </authorList>
    </citation>
    <scope>NUCLEOTIDE SEQUENCE [LARGE SCALE GENOMIC DNA]</scope>
    <source>
        <strain evidence="1 2">SS14</strain>
    </source>
</reference>
<protein>
    <recommendedName>
        <fullName evidence="3">F-box domain-containing protein</fullName>
    </recommendedName>
</protein>
<keyword evidence="2" id="KW-1185">Reference proteome</keyword>
<dbReference type="HOGENOM" id="CLU_016233_0_0_1"/>
<evidence type="ECO:0008006" key="3">
    <source>
        <dbReference type="Google" id="ProtNLM"/>
    </source>
</evidence>
<evidence type="ECO:0000313" key="1">
    <source>
        <dbReference type="EMBL" id="KIJ41064.1"/>
    </source>
</evidence>
<organism evidence="1 2">
    <name type="scientific">Sphaerobolus stellatus (strain SS14)</name>
    <dbReference type="NCBI Taxonomy" id="990650"/>
    <lineage>
        <taxon>Eukaryota</taxon>
        <taxon>Fungi</taxon>
        <taxon>Dikarya</taxon>
        <taxon>Basidiomycota</taxon>
        <taxon>Agaricomycotina</taxon>
        <taxon>Agaricomycetes</taxon>
        <taxon>Phallomycetidae</taxon>
        <taxon>Geastrales</taxon>
        <taxon>Sphaerobolaceae</taxon>
        <taxon>Sphaerobolus</taxon>
    </lineage>
</organism>
<gene>
    <name evidence="1" type="ORF">M422DRAFT_172759</name>
</gene>
<evidence type="ECO:0000313" key="2">
    <source>
        <dbReference type="Proteomes" id="UP000054279"/>
    </source>
</evidence>
<dbReference type="Gene3D" id="3.80.10.10">
    <property type="entry name" value="Ribonuclease Inhibitor"/>
    <property type="match status" value="1"/>
</dbReference>
<dbReference type="OrthoDB" id="3216017at2759"/>
<proteinExistence type="predicted"/>
<sequence>MFSPEELTRTALQAVQNLSITQKADFLLQTALNMIESGRYGEEVERYLEVFLATPGISQEQVTSALIARGNARRIAADRLLTRAHQDFHAVARIDPTNHEVLDQIRHEFVPPYSSQPAHRRVPLEIWEAIASYIPKFHLRAWFSVSVFYRNIARRQIFRSIDIYFGDDNDKEISINRGLDIFDRAKRDPSFAKLVKALRIHWSYEEGDLLDLMKRIFREALPSFTALTEFEWIGYPEMKGDIVHAIFSSHPNLKALALVGWHFDGVGVTNFTNLREFTLRAEDDDGDADMDEVRAVLDRNQETLERLTLGAYLMRHHSWDDAFRSATIQKLTHLDLVDTRISHFVLTRIALAPNLKSLTLHGTFERPNAASVVFGSDQELEGRHTLWPKLEAFRFIMVGHDDEIALFQSVVSFLRGRNKIRRLDLGDCPWDLVKKLLPGLIGLRVLRIRIPKLNEQIAQDFVGAVPSNMLVIHLSVVVSDRSINTYAPWFRRFFALSLLHLASTSVRRPQSNTDRDYQAWCREAKSVPSVLPSLDFLGWHGEHYVVVRDGSKRVVDLKELPARRRLDSGKGVDLGTDDACWLERKDVPIDFERSGLENS</sequence>
<name>A0A0C9V218_SPHS4</name>
<dbReference type="InterPro" id="IPR032675">
    <property type="entry name" value="LRR_dom_sf"/>
</dbReference>
<dbReference type="Proteomes" id="UP000054279">
    <property type="component" value="Unassembled WGS sequence"/>
</dbReference>
<dbReference type="EMBL" id="KN837139">
    <property type="protein sequence ID" value="KIJ41064.1"/>
    <property type="molecule type" value="Genomic_DNA"/>
</dbReference>